<protein>
    <submittedName>
        <fullName evidence="2">UPF0481 protein At3g02645</fullName>
    </submittedName>
</protein>
<dbReference type="OrthoDB" id="2356035at2759"/>
<sequence length="543" mass="62382">MEPQKLTHDHEWVIHISRALEAGLVEDDEPAPTSIFSVPKTLMSIKPETYTPQLVSLGPYHHQRLELLEMEHSKLASAMRVQKHIKEVKFRDLVNRIVESDCIIRACYHRFLVFDPETLAWIFAIDAAFILECLQTYSSITNRGSLLRISSKMAQLIDYARKKTTHDHAILRDIIMLENQIPLFLLKEVHHAFYYYEDRDEVLADMLLGFCKDLSPIKYVNDQQNFREECFARAHLLDLLYYMVIEPNLQLSTDCEQEKPEEDKEIGWSRKAWKLILKSLWYIYFTPLLLLSRIFKSKVVTLILTISSTIISTFANQGSKSATAITDLISTAENVAENLESPSSYDDGKDESPLVEEIAIPSVTELDKIGVKFRPAKGGLRSIKFDKSSGLFYLPVIHLDDNSEVVLRNLVAYEACIVPEVMAFTRYMELMNGIIDTEEDVSILRNAGIIMNRLKSDAEVATLWNWMTKSVRVTKVPVLDKAIEDANTYFSKSWKVSMNLNMKNYIFSWWPCLTFLAANILILLSMVQTACSIYTCSKWMQAL</sequence>
<accession>A0A2I4G148</accession>
<dbReference type="STRING" id="51240.A0A2I4G148"/>
<dbReference type="AlphaFoldDB" id="A0A2I4G148"/>
<dbReference type="Pfam" id="PF03140">
    <property type="entry name" value="DUF247"/>
    <property type="match status" value="1"/>
</dbReference>
<evidence type="ECO:0000313" key="1">
    <source>
        <dbReference type="Proteomes" id="UP000235220"/>
    </source>
</evidence>
<dbReference type="GeneID" id="109003784"/>
<dbReference type="InterPro" id="IPR004158">
    <property type="entry name" value="DUF247_pln"/>
</dbReference>
<dbReference type="KEGG" id="jre:109003784"/>
<keyword evidence="1" id="KW-1185">Reference proteome</keyword>
<dbReference type="PANTHER" id="PTHR31170">
    <property type="entry name" value="BNAC04G53230D PROTEIN"/>
    <property type="match status" value="1"/>
</dbReference>
<gene>
    <name evidence="2" type="primary">LOC109003784</name>
</gene>
<proteinExistence type="predicted"/>
<dbReference type="Gramene" id="Jr08_11740_p1">
    <property type="protein sequence ID" value="cds.Jr08_11740_p1"/>
    <property type="gene ID" value="Jr08_11740"/>
</dbReference>
<name>A0A2I4G148_JUGRE</name>
<dbReference type="Proteomes" id="UP000235220">
    <property type="component" value="Chromosome 8"/>
</dbReference>
<dbReference type="PANTHER" id="PTHR31170:SF25">
    <property type="entry name" value="BNAA09G04570D PROTEIN"/>
    <property type="match status" value="1"/>
</dbReference>
<evidence type="ECO:0000313" key="2">
    <source>
        <dbReference type="RefSeq" id="XP_018837623.2"/>
    </source>
</evidence>
<dbReference type="RefSeq" id="XP_018837623.2">
    <property type="nucleotide sequence ID" value="XM_018982078.2"/>
</dbReference>
<organism evidence="1 2">
    <name type="scientific">Juglans regia</name>
    <name type="common">English walnut</name>
    <dbReference type="NCBI Taxonomy" id="51240"/>
    <lineage>
        <taxon>Eukaryota</taxon>
        <taxon>Viridiplantae</taxon>
        <taxon>Streptophyta</taxon>
        <taxon>Embryophyta</taxon>
        <taxon>Tracheophyta</taxon>
        <taxon>Spermatophyta</taxon>
        <taxon>Magnoliopsida</taxon>
        <taxon>eudicotyledons</taxon>
        <taxon>Gunneridae</taxon>
        <taxon>Pentapetalae</taxon>
        <taxon>rosids</taxon>
        <taxon>fabids</taxon>
        <taxon>Fagales</taxon>
        <taxon>Juglandaceae</taxon>
        <taxon>Juglans</taxon>
    </lineage>
</organism>
<reference evidence="2" key="1">
    <citation type="submission" date="2025-08" db="UniProtKB">
        <authorList>
            <consortium name="RefSeq"/>
        </authorList>
    </citation>
    <scope>IDENTIFICATION</scope>
    <source>
        <tissue evidence="2">Leaves</tissue>
    </source>
</reference>